<feature type="transmembrane region" description="Helical" evidence="6">
    <location>
        <begin position="119"/>
        <end position="144"/>
    </location>
</feature>
<feature type="transmembrane region" description="Helical" evidence="6">
    <location>
        <begin position="219"/>
        <end position="237"/>
    </location>
</feature>
<dbReference type="InterPro" id="IPR036513">
    <property type="entry name" value="STAS_dom_sf"/>
</dbReference>
<dbReference type="CDD" id="cd07042">
    <property type="entry name" value="STAS_SulP_like_sulfate_transporter"/>
    <property type="match status" value="1"/>
</dbReference>
<feature type="domain" description="STAS" evidence="7">
    <location>
        <begin position="572"/>
        <end position="682"/>
    </location>
</feature>
<protein>
    <recommendedName>
        <fullName evidence="7">STAS domain-containing protein</fullName>
    </recommendedName>
</protein>
<feature type="transmembrane region" description="Helical" evidence="6">
    <location>
        <begin position="249"/>
        <end position="268"/>
    </location>
</feature>
<evidence type="ECO:0000256" key="4">
    <source>
        <dbReference type="ARBA" id="ARBA00023136"/>
    </source>
</evidence>
<feature type="transmembrane region" description="Helical" evidence="6">
    <location>
        <begin position="444"/>
        <end position="462"/>
    </location>
</feature>
<feature type="transmembrane region" description="Helical" evidence="6">
    <location>
        <begin position="1302"/>
        <end position="1321"/>
    </location>
</feature>
<keyword evidence="4 6" id="KW-0472">Membrane</keyword>
<dbReference type="InterPro" id="IPR018490">
    <property type="entry name" value="cNMP-bd_dom_sf"/>
</dbReference>
<dbReference type="InterPro" id="IPR002645">
    <property type="entry name" value="STAS_dom"/>
</dbReference>
<evidence type="ECO:0000256" key="3">
    <source>
        <dbReference type="ARBA" id="ARBA00022989"/>
    </source>
</evidence>
<evidence type="ECO:0000256" key="5">
    <source>
        <dbReference type="SAM" id="MobiDB-lite"/>
    </source>
</evidence>
<feature type="transmembrane region" description="Helical" evidence="6">
    <location>
        <begin position="303"/>
        <end position="320"/>
    </location>
</feature>
<dbReference type="PROSITE" id="PS50801">
    <property type="entry name" value="STAS"/>
    <property type="match status" value="1"/>
</dbReference>
<keyword evidence="9" id="KW-1185">Reference proteome</keyword>
<dbReference type="SUPFAM" id="SSF51206">
    <property type="entry name" value="cAMP-binding domain-like"/>
    <property type="match status" value="1"/>
</dbReference>
<feature type="transmembrane region" description="Helical" evidence="6">
    <location>
        <begin position="1341"/>
        <end position="1363"/>
    </location>
</feature>
<keyword evidence="2 6" id="KW-0812">Transmembrane</keyword>
<evidence type="ECO:0000256" key="6">
    <source>
        <dbReference type="SAM" id="Phobius"/>
    </source>
</evidence>
<comment type="subcellular location">
    <subcellularLocation>
        <location evidence="1">Membrane</location>
        <topology evidence="1">Multi-pass membrane protein</topology>
    </subcellularLocation>
</comment>
<organism evidence="8 9">
    <name type="scientific">Symbiodinium necroappetens</name>
    <dbReference type="NCBI Taxonomy" id="1628268"/>
    <lineage>
        <taxon>Eukaryota</taxon>
        <taxon>Sar</taxon>
        <taxon>Alveolata</taxon>
        <taxon>Dinophyceae</taxon>
        <taxon>Suessiales</taxon>
        <taxon>Symbiodiniaceae</taxon>
        <taxon>Symbiodinium</taxon>
    </lineage>
</organism>
<dbReference type="Gene3D" id="1.20.120.350">
    <property type="entry name" value="Voltage-gated potassium channels. Chain C"/>
    <property type="match status" value="1"/>
</dbReference>
<dbReference type="EMBL" id="CAJNJA010063475">
    <property type="protein sequence ID" value="CAE7879549.1"/>
    <property type="molecule type" value="Genomic_DNA"/>
</dbReference>
<keyword evidence="3 6" id="KW-1133">Transmembrane helix</keyword>
<feature type="transmembrane region" description="Helical" evidence="6">
    <location>
        <begin position="1427"/>
        <end position="1448"/>
    </location>
</feature>
<dbReference type="Gene3D" id="3.30.750.24">
    <property type="entry name" value="STAS domain"/>
    <property type="match status" value="1"/>
</dbReference>
<gene>
    <name evidence="8" type="ORF">SNEC2469_LOCUS28824</name>
</gene>
<dbReference type="PANTHER" id="PTHR43310:SF2">
    <property type="entry name" value="SLC26A_SULP TRANSPORTER DOMAIN-CONTAINING PROTEIN"/>
    <property type="match status" value="1"/>
</dbReference>
<feature type="transmembrane region" description="Helical" evidence="6">
    <location>
        <begin position="81"/>
        <end position="107"/>
    </location>
</feature>
<feature type="transmembrane region" description="Helical" evidence="6">
    <location>
        <begin position="403"/>
        <end position="423"/>
    </location>
</feature>
<evidence type="ECO:0000313" key="9">
    <source>
        <dbReference type="Proteomes" id="UP000601435"/>
    </source>
</evidence>
<feature type="region of interest" description="Disordered" evidence="5">
    <location>
        <begin position="853"/>
        <end position="915"/>
    </location>
</feature>
<dbReference type="SUPFAM" id="SSF52091">
    <property type="entry name" value="SpoIIaa-like"/>
    <property type="match status" value="1"/>
</dbReference>
<comment type="caution">
    <text evidence="8">The sequence shown here is derived from an EMBL/GenBank/DDBJ whole genome shotgun (WGS) entry which is preliminary data.</text>
</comment>
<dbReference type="InterPro" id="IPR052706">
    <property type="entry name" value="Membrane-Transporter-like"/>
</dbReference>
<dbReference type="OrthoDB" id="409725at2759"/>
<evidence type="ECO:0000256" key="2">
    <source>
        <dbReference type="ARBA" id="ARBA00022692"/>
    </source>
</evidence>
<accession>A0A813AWC8</accession>
<dbReference type="Proteomes" id="UP000601435">
    <property type="component" value="Unassembled WGS sequence"/>
</dbReference>
<dbReference type="Gene3D" id="2.60.120.10">
    <property type="entry name" value="Jelly Rolls"/>
    <property type="match status" value="1"/>
</dbReference>
<evidence type="ECO:0000259" key="7">
    <source>
        <dbReference type="PROSITE" id="PS50801"/>
    </source>
</evidence>
<feature type="compositionally biased region" description="Basic and acidic residues" evidence="5">
    <location>
        <begin position="853"/>
        <end position="868"/>
    </location>
</feature>
<dbReference type="SUPFAM" id="SSF81324">
    <property type="entry name" value="Voltage-gated potassium channels"/>
    <property type="match status" value="1"/>
</dbReference>
<proteinExistence type="predicted"/>
<feature type="transmembrane region" description="Helical" evidence="6">
    <location>
        <begin position="468"/>
        <end position="487"/>
    </location>
</feature>
<feature type="transmembrane region" description="Helical" evidence="6">
    <location>
        <begin position="564"/>
        <end position="583"/>
    </location>
</feature>
<feature type="compositionally biased region" description="Acidic residues" evidence="5">
    <location>
        <begin position="894"/>
        <end position="903"/>
    </location>
</feature>
<dbReference type="PANTHER" id="PTHR43310">
    <property type="entry name" value="SULFATE TRANSPORTER YBAR-RELATED"/>
    <property type="match status" value="1"/>
</dbReference>
<reference evidence="8" key="1">
    <citation type="submission" date="2021-02" db="EMBL/GenBank/DDBJ databases">
        <authorList>
            <person name="Dougan E. K."/>
            <person name="Rhodes N."/>
            <person name="Thang M."/>
            <person name="Chan C."/>
        </authorList>
    </citation>
    <scope>NUCLEOTIDE SEQUENCE</scope>
</reference>
<evidence type="ECO:0000256" key="1">
    <source>
        <dbReference type="ARBA" id="ARBA00004141"/>
    </source>
</evidence>
<feature type="transmembrane region" description="Helical" evidence="6">
    <location>
        <begin position="280"/>
        <end position="296"/>
    </location>
</feature>
<dbReference type="GO" id="GO:0016020">
    <property type="term" value="C:membrane"/>
    <property type="evidence" value="ECO:0007669"/>
    <property type="project" value="UniProtKB-SubCell"/>
</dbReference>
<name>A0A813AWC8_9DINO</name>
<feature type="transmembrane region" description="Helical" evidence="6">
    <location>
        <begin position="499"/>
        <end position="530"/>
    </location>
</feature>
<dbReference type="InterPro" id="IPR027359">
    <property type="entry name" value="Volt_channel_dom_sf"/>
</dbReference>
<dbReference type="Pfam" id="PF01740">
    <property type="entry name" value="STAS"/>
    <property type="match status" value="1"/>
</dbReference>
<sequence>MEASKKITDEQDLAARADSAHLHALIHGQDTRNLAQSLEQVSHHTGALKRMISPLSLMEPVGAGQEHHDIEQKNQSKVGSFAGALASALINHMLMFGMCCSYGMIIFSEQRNAAHRALGVKMCLAASFIGGGLMSVFSGIPVAIGGTDLNPAVFYGDWVIAISDDLTRQLGLEDSASYTDSSGRLLKKEDPTKYFCRGDHLLAYPQECESYHAQLRATIIFSVAFSTLLLAIVWTVLGKLKLTRYVSYMPYSISEAFLACVGYKVFYYALKFCDFDPRQFFTAAFIGIALYFCKALHIGNPTIMMPLGLLLPLAIFWGIVAGTNQTPATVRDAGWLFPEVQNEPFYLVWVDSLGSLSNINFSAWVTTLPNLAVFMVVSTMDCVLKLHATESKLPLKVSTDSEAFIFGLFNYLLACCGAATGYMQLKFNVISYGVMRNAHDRRAGMIYAVFCGAAYFSTVEHFNYLPKLFLSALLFFAGAGFVTDNMWGSRKFLHFSEWMEIVVVLIVFIAAGQLIWAVVAGLVLSGLAFIAKYARVPSLDGRPKRGDQVKTRERPVGEVGHQSFMHIASAWILIVNLKGYVFFSSCVAVMRSVEEYFQQEDKNQVPPYRRLKFLLFDGSALDGMDASGAMSMAKLTRKAKGRGVRVIWCNIKDDLAEELRVRSILASKEDRFEDLDNAMTHLEKRILKYKMNQQDEWLNLHPAFRRDRALMLQRVNFEPFREVFLSDGARLGCPWRYCSRLPIKGFKTMLCVPGDVHRPLYLIHSGAVAILDEVPDQDSITDAHASWKKPRVILRQGWFVNEKTIFGQPSSSFALAVEDGEVLFWTEEQWWKMTNEHPLMMMEISKAVMRQQGEHHFHRQPEKNRRPSELSMEDIDTDVLMRREVSPSDVQPTEVEDSEEEELMIPSETPEDLPPTTYMSNASIGSYQYNGVTRFNKSVLCSPIDLGEAFERDELKRLPQLQTRIMELHFARALGEQGFFRSAGDADYLPDLPKMLIEDLRLAYFTFAEKGDDMQGKIILPASRVIDALLYVGIFHILTEEVNQKDLTLEEFLKLGRECHLARIHPEQMQKIEELCQSHEHMVHGEMQLLVADVSHMLKMLLGIYLDFAINDAVTSAWGQETWPDTHVTHKQFAGIVAFYVKRRERDWKLLQGVFDLMGKDTLSGSLNKDLLEDCRKRHSDDTGQDTTPHEEMLWAADWIRRGEGKGTHLDTCSLLTVFLTNLQRGKGRLPPKCSFTEQEVRPKRAWDRHTQRAFKKKASALTQFQSSQKIVPFQGQSSYEEGPAWARTIINIFERPSTSKCAAFVVYTMLTLTVLNVVAIVAEPMISGLDDDQPPDEHTFWLGCDIFFAAIFTIELILRIVARLAFDFSMSTVLRFFSNPFNIFDLVAVTEIYLDHLIHLPVLRLLILERFARLSRVMKLCRLKDFGCPMVAPLTAVLVVIMGTYMLHLEEVIS</sequence>
<dbReference type="InterPro" id="IPR014710">
    <property type="entry name" value="RmlC-like_jellyroll"/>
</dbReference>
<evidence type="ECO:0000313" key="8">
    <source>
        <dbReference type="EMBL" id="CAE7879549.1"/>
    </source>
</evidence>